<proteinExistence type="predicted"/>
<reference evidence="1" key="1">
    <citation type="submission" date="2024-10" db="EMBL/GenBank/DDBJ databases">
        <title>Strain of Rhizobium-related bacteria isolated fromm roots of Vavilovia formosa.</title>
        <authorList>
            <person name="Kimeklis A."/>
            <person name="Afonin A."/>
        </authorList>
    </citation>
    <scope>NUCLEOTIDE SEQUENCE</scope>
    <source>
        <strain evidence="1">Vaf12</strain>
    </source>
</reference>
<name>A0ACD5FBS9_RHILE</name>
<evidence type="ECO:0000313" key="2">
    <source>
        <dbReference type="Proteomes" id="UP000076193"/>
    </source>
</evidence>
<dbReference type="Proteomes" id="UP000076193">
    <property type="component" value="Chromosome"/>
</dbReference>
<gene>
    <name evidence="1" type="ORF">A4A59_004850</name>
</gene>
<accession>A0ACD5FBS9</accession>
<organism evidence="1 2">
    <name type="scientific">Rhizobium leguminosarum</name>
    <dbReference type="NCBI Taxonomy" id="384"/>
    <lineage>
        <taxon>Bacteria</taxon>
        <taxon>Pseudomonadati</taxon>
        <taxon>Pseudomonadota</taxon>
        <taxon>Alphaproteobacteria</taxon>
        <taxon>Hyphomicrobiales</taxon>
        <taxon>Rhizobiaceae</taxon>
        <taxon>Rhizobium/Agrobacterium group</taxon>
        <taxon>Rhizobium</taxon>
    </lineage>
</organism>
<dbReference type="EMBL" id="CP171844">
    <property type="protein sequence ID" value="XKQ42896.1"/>
    <property type="molecule type" value="Genomic_DNA"/>
</dbReference>
<evidence type="ECO:0000313" key="1">
    <source>
        <dbReference type="EMBL" id="XKQ42896.1"/>
    </source>
</evidence>
<protein>
    <submittedName>
        <fullName evidence="1">Uncharacterized protein</fullName>
    </submittedName>
</protein>
<sequence length="57" mass="6262">MSTISRGQAMPIEPGATYVFDLGYYDFGWWAKMDKAGAHRDAVQVAYAAYRDARAGG</sequence>